<feature type="region of interest" description="Disordered" evidence="1">
    <location>
        <begin position="23"/>
        <end position="51"/>
    </location>
</feature>
<keyword evidence="3" id="KW-1185">Reference proteome</keyword>
<evidence type="ECO:0000256" key="1">
    <source>
        <dbReference type="SAM" id="MobiDB-lite"/>
    </source>
</evidence>
<evidence type="ECO:0000313" key="3">
    <source>
        <dbReference type="Proteomes" id="UP000708208"/>
    </source>
</evidence>
<comment type="caution">
    <text evidence="2">The sequence shown here is derived from an EMBL/GenBank/DDBJ whole genome shotgun (WGS) entry which is preliminary data.</text>
</comment>
<dbReference type="AlphaFoldDB" id="A0A8J2KKM7"/>
<reference evidence="2" key="1">
    <citation type="submission" date="2021-06" db="EMBL/GenBank/DDBJ databases">
        <authorList>
            <person name="Hodson N. C."/>
            <person name="Mongue J. A."/>
            <person name="Jaron S. K."/>
        </authorList>
    </citation>
    <scope>NUCLEOTIDE SEQUENCE</scope>
</reference>
<sequence length="150" mass="17311">QLKFVKSSSHGTYYPDHLPRLEFKMSRTTEDSSESEESLEDEFDFSESSSLADETEQFRLFDADEKQNTRENAHLDFVSVMYKDKMETVLANPRSIPEQELDDHHKIAIEFCLGEVSKVKPLTEIIVSKVKDQVGPVYEDYKAINDAKLK</sequence>
<proteinExistence type="predicted"/>
<accession>A0A8J2KKM7</accession>
<feature type="non-terminal residue" evidence="2">
    <location>
        <position position="150"/>
    </location>
</feature>
<evidence type="ECO:0000313" key="2">
    <source>
        <dbReference type="EMBL" id="CAG7819796.1"/>
    </source>
</evidence>
<protein>
    <submittedName>
        <fullName evidence="2">Uncharacterized protein</fullName>
    </submittedName>
</protein>
<organism evidence="2 3">
    <name type="scientific">Allacma fusca</name>
    <dbReference type="NCBI Taxonomy" id="39272"/>
    <lineage>
        <taxon>Eukaryota</taxon>
        <taxon>Metazoa</taxon>
        <taxon>Ecdysozoa</taxon>
        <taxon>Arthropoda</taxon>
        <taxon>Hexapoda</taxon>
        <taxon>Collembola</taxon>
        <taxon>Symphypleona</taxon>
        <taxon>Sminthuridae</taxon>
        <taxon>Allacma</taxon>
    </lineage>
</organism>
<name>A0A8J2KKM7_9HEXA</name>
<dbReference type="EMBL" id="CAJVCH010460394">
    <property type="protein sequence ID" value="CAG7819796.1"/>
    <property type="molecule type" value="Genomic_DNA"/>
</dbReference>
<gene>
    <name evidence="2" type="ORF">AFUS01_LOCUS30226</name>
</gene>
<feature type="compositionally biased region" description="Acidic residues" evidence="1">
    <location>
        <begin position="31"/>
        <end position="45"/>
    </location>
</feature>
<feature type="non-terminal residue" evidence="2">
    <location>
        <position position="1"/>
    </location>
</feature>
<dbReference type="Proteomes" id="UP000708208">
    <property type="component" value="Unassembled WGS sequence"/>
</dbReference>